<dbReference type="SUPFAM" id="SSF56112">
    <property type="entry name" value="Protein kinase-like (PK-like)"/>
    <property type="match status" value="2"/>
</dbReference>
<dbReference type="InterPro" id="IPR008271">
    <property type="entry name" value="Ser/Thr_kinase_AS"/>
</dbReference>
<proteinExistence type="inferred from homology"/>
<keyword evidence="10 14" id="KW-0067">ATP-binding</keyword>
<keyword evidence="8 14" id="KW-0547">Nucleotide-binding</keyword>
<dbReference type="FunFam" id="1.10.510.10:FF:000157">
    <property type="entry name" value="Ribosomal protein S6 kinase"/>
    <property type="match status" value="1"/>
</dbReference>
<keyword evidence="20" id="KW-1185">Reference proteome</keyword>
<dbReference type="OrthoDB" id="63267at2759"/>
<feature type="region of interest" description="Disordered" evidence="16">
    <location>
        <begin position="729"/>
        <end position="779"/>
    </location>
</feature>
<dbReference type="FunFam" id="1.10.510.10:FF:000109">
    <property type="entry name" value="Ribosomal protein S6 kinase"/>
    <property type="match status" value="1"/>
</dbReference>
<dbReference type="InterPro" id="IPR011009">
    <property type="entry name" value="Kinase-like_dom_sf"/>
</dbReference>
<evidence type="ECO:0000256" key="5">
    <source>
        <dbReference type="ARBA" id="ARBA00022553"/>
    </source>
</evidence>
<evidence type="ECO:0000256" key="12">
    <source>
        <dbReference type="ARBA" id="ARBA00048679"/>
    </source>
</evidence>
<feature type="compositionally biased region" description="Low complexity" evidence="16">
    <location>
        <begin position="736"/>
        <end position="771"/>
    </location>
</feature>
<dbReference type="PROSITE" id="PS50011">
    <property type="entry name" value="PROTEIN_KINASE_DOM"/>
    <property type="match status" value="2"/>
</dbReference>
<dbReference type="CDD" id="cd14092">
    <property type="entry name" value="STKc_MSK_C"/>
    <property type="match status" value="1"/>
</dbReference>
<evidence type="ECO:0000256" key="15">
    <source>
        <dbReference type="PROSITE-ProRule" id="PRU10141"/>
    </source>
</evidence>
<evidence type="ECO:0000256" key="7">
    <source>
        <dbReference type="ARBA" id="ARBA00022737"/>
    </source>
</evidence>
<evidence type="ECO:0000256" key="4">
    <source>
        <dbReference type="ARBA" id="ARBA00022527"/>
    </source>
</evidence>
<feature type="binding site" evidence="14 15">
    <location>
        <position position="36"/>
    </location>
    <ligand>
        <name>ATP</name>
        <dbReference type="ChEBI" id="CHEBI:30616"/>
    </ligand>
</feature>
<evidence type="ECO:0000313" key="20">
    <source>
        <dbReference type="Proteomes" id="UP000728032"/>
    </source>
</evidence>
<keyword evidence="4" id="KW-0723">Serine/threonine-protein kinase</keyword>
<evidence type="ECO:0000313" key="19">
    <source>
        <dbReference type="EMBL" id="CAD7642965.1"/>
    </source>
</evidence>
<feature type="domain" description="AGC-kinase C-terminal" evidence="18">
    <location>
        <begin position="275"/>
        <end position="343"/>
    </location>
</feature>
<reference evidence="19" key="1">
    <citation type="submission" date="2020-11" db="EMBL/GenBank/DDBJ databases">
        <authorList>
            <person name="Tran Van P."/>
        </authorList>
    </citation>
    <scope>NUCLEOTIDE SEQUENCE</scope>
</reference>
<accession>A0A7R9LJS3</accession>
<feature type="active site" description="Proton acceptor" evidence="13">
    <location>
        <position position="132"/>
    </location>
</feature>
<evidence type="ECO:0000256" key="3">
    <source>
        <dbReference type="ARBA" id="ARBA00012513"/>
    </source>
</evidence>
<dbReference type="InterPro" id="IPR017892">
    <property type="entry name" value="Pkinase_C"/>
</dbReference>
<comment type="similarity">
    <text evidence="2">Belongs to the protein kinase superfamily. AGC Ser/Thr protein kinase family. S6 kinase subfamily.</text>
</comment>
<dbReference type="GO" id="GO:0005524">
    <property type="term" value="F:ATP binding"/>
    <property type="evidence" value="ECO:0007669"/>
    <property type="project" value="UniProtKB-UniRule"/>
</dbReference>
<organism evidence="19">
    <name type="scientific">Oppiella nova</name>
    <dbReference type="NCBI Taxonomy" id="334625"/>
    <lineage>
        <taxon>Eukaryota</taxon>
        <taxon>Metazoa</taxon>
        <taxon>Ecdysozoa</taxon>
        <taxon>Arthropoda</taxon>
        <taxon>Chelicerata</taxon>
        <taxon>Arachnida</taxon>
        <taxon>Acari</taxon>
        <taxon>Acariformes</taxon>
        <taxon>Sarcoptiformes</taxon>
        <taxon>Oribatida</taxon>
        <taxon>Brachypylina</taxon>
        <taxon>Oppioidea</taxon>
        <taxon>Oppiidae</taxon>
        <taxon>Oppiella</taxon>
    </lineage>
</organism>
<dbReference type="AlphaFoldDB" id="A0A7R9LJS3"/>
<keyword evidence="6" id="KW-0808">Transferase</keyword>
<feature type="domain" description="Protein kinase" evidence="17">
    <location>
        <begin position="4"/>
        <end position="274"/>
    </location>
</feature>
<feature type="non-terminal residue" evidence="19">
    <location>
        <position position="1"/>
    </location>
</feature>
<dbReference type="GO" id="GO:0004674">
    <property type="term" value="F:protein serine/threonine kinase activity"/>
    <property type="evidence" value="ECO:0007669"/>
    <property type="project" value="UniProtKB-KW"/>
</dbReference>
<keyword evidence="5" id="KW-0597">Phosphoprotein</keyword>
<evidence type="ECO:0000256" key="9">
    <source>
        <dbReference type="ARBA" id="ARBA00022777"/>
    </source>
</evidence>
<dbReference type="Proteomes" id="UP000728032">
    <property type="component" value="Unassembled WGS sequence"/>
</dbReference>
<dbReference type="InterPro" id="IPR000961">
    <property type="entry name" value="AGC-kinase_C"/>
</dbReference>
<dbReference type="GO" id="GO:0000287">
    <property type="term" value="F:magnesium ion binding"/>
    <property type="evidence" value="ECO:0007669"/>
    <property type="project" value="InterPro"/>
</dbReference>
<dbReference type="PANTHER" id="PTHR24351">
    <property type="entry name" value="RIBOSOMAL PROTEIN S6 KINASE"/>
    <property type="match status" value="1"/>
</dbReference>
<dbReference type="Gene3D" id="1.10.510.10">
    <property type="entry name" value="Transferase(Phosphotransferase) domain 1"/>
    <property type="match status" value="2"/>
</dbReference>
<dbReference type="EMBL" id="CAJPVJ010001225">
    <property type="protein sequence ID" value="CAG2164327.1"/>
    <property type="molecule type" value="Genomic_DNA"/>
</dbReference>
<keyword evidence="7" id="KW-0677">Repeat</keyword>
<dbReference type="PIRSF" id="PIRSF000606">
    <property type="entry name" value="Ribsml_S6_kin_2"/>
    <property type="match status" value="1"/>
</dbReference>
<comment type="catalytic activity">
    <reaction evidence="11">
        <text>L-threonyl-[protein] + ATP = O-phospho-L-threonyl-[protein] + ADP + H(+)</text>
        <dbReference type="Rhea" id="RHEA:46608"/>
        <dbReference type="Rhea" id="RHEA-COMP:11060"/>
        <dbReference type="Rhea" id="RHEA-COMP:11605"/>
        <dbReference type="ChEBI" id="CHEBI:15378"/>
        <dbReference type="ChEBI" id="CHEBI:30013"/>
        <dbReference type="ChEBI" id="CHEBI:30616"/>
        <dbReference type="ChEBI" id="CHEBI:61977"/>
        <dbReference type="ChEBI" id="CHEBI:456216"/>
        <dbReference type="EC" id="2.7.11.1"/>
    </reaction>
</comment>
<comment type="cofactor">
    <cofactor evidence="1">
        <name>Mg(2+)</name>
        <dbReference type="ChEBI" id="CHEBI:18420"/>
    </cofactor>
</comment>
<dbReference type="Pfam" id="PF00433">
    <property type="entry name" value="Pkinase_C"/>
    <property type="match status" value="1"/>
</dbReference>
<dbReference type="PROSITE" id="PS00108">
    <property type="entry name" value="PROTEIN_KINASE_ST"/>
    <property type="match status" value="2"/>
</dbReference>
<feature type="active site" description="Proton acceptor" evidence="13">
    <location>
        <position position="519"/>
    </location>
</feature>
<comment type="catalytic activity">
    <reaction evidence="12">
        <text>L-seryl-[protein] + ATP = O-phospho-L-seryl-[protein] + ADP + H(+)</text>
        <dbReference type="Rhea" id="RHEA:17989"/>
        <dbReference type="Rhea" id="RHEA-COMP:9863"/>
        <dbReference type="Rhea" id="RHEA-COMP:11604"/>
        <dbReference type="ChEBI" id="CHEBI:15378"/>
        <dbReference type="ChEBI" id="CHEBI:29999"/>
        <dbReference type="ChEBI" id="CHEBI:30616"/>
        <dbReference type="ChEBI" id="CHEBI:83421"/>
        <dbReference type="ChEBI" id="CHEBI:456216"/>
        <dbReference type="EC" id="2.7.11.1"/>
    </reaction>
</comment>
<dbReference type="PROSITE" id="PS51285">
    <property type="entry name" value="AGC_KINASE_CTER"/>
    <property type="match status" value="1"/>
</dbReference>
<keyword evidence="9" id="KW-0418">Kinase</keyword>
<evidence type="ECO:0000256" key="11">
    <source>
        <dbReference type="ARBA" id="ARBA00047899"/>
    </source>
</evidence>
<dbReference type="Pfam" id="PF00069">
    <property type="entry name" value="Pkinase"/>
    <property type="match status" value="2"/>
</dbReference>
<dbReference type="SMART" id="SM00133">
    <property type="entry name" value="S_TK_X"/>
    <property type="match status" value="1"/>
</dbReference>
<dbReference type="EMBL" id="OC916050">
    <property type="protein sequence ID" value="CAD7642965.1"/>
    <property type="molecule type" value="Genomic_DNA"/>
</dbReference>
<dbReference type="InterPro" id="IPR016239">
    <property type="entry name" value="Ribosomal_S6_kinase_II"/>
</dbReference>
<dbReference type="Gene3D" id="3.30.200.20">
    <property type="entry name" value="Phosphorylase Kinase, domain 1"/>
    <property type="match status" value="2"/>
</dbReference>
<evidence type="ECO:0000259" key="17">
    <source>
        <dbReference type="PROSITE" id="PS50011"/>
    </source>
</evidence>
<feature type="domain" description="Protein kinase" evidence="17">
    <location>
        <begin position="403"/>
        <end position="666"/>
    </location>
</feature>
<evidence type="ECO:0000256" key="14">
    <source>
        <dbReference type="PIRSR" id="PIRSR000606-51"/>
    </source>
</evidence>
<protein>
    <recommendedName>
        <fullName evidence="3">non-specific serine/threonine protein kinase</fullName>
        <ecNumber evidence="3">2.7.11.1</ecNumber>
    </recommendedName>
</protein>
<feature type="binding site" evidence="14">
    <location>
        <begin position="10"/>
        <end position="18"/>
    </location>
    <ligand>
        <name>ATP</name>
        <dbReference type="ChEBI" id="CHEBI:30616"/>
    </ligand>
</feature>
<dbReference type="PROSITE" id="PS00107">
    <property type="entry name" value="PROTEIN_KINASE_ATP"/>
    <property type="match status" value="2"/>
</dbReference>
<evidence type="ECO:0000256" key="10">
    <source>
        <dbReference type="ARBA" id="ARBA00022840"/>
    </source>
</evidence>
<dbReference type="FunFam" id="3.30.200.20:FF:000686">
    <property type="entry name" value="Ribosomal protein S6 kinase"/>
    <property type="match status" value="1"/>
</dbReference>
<evidence type="ECO:0000256" key="8">
    <source>
        <dbReference type="ARBA" id="ARBA00022741"/>
    </source>
</evidence>
<name>A0A7R9LJS3_9ACAR</name>
<evidence type="ECO:0000256" key="16">
    <source>
        <dbReference type="SAM" id="MobiDB-lite"/>
    </source>
</evidence>
<evidence type="ECO:0000256" key="13">
    <source>
        <dbReference type="PIRSR" id="PIRSR000606-50"/>
    </source>
</evidence>
<feature type="binding site" evidence="14 15">
    <location>
        <position position="432"/>
    </location>
    <ligand>
        <name>ATP</name>
        <dbReference type="ChEBI" id="CHEBI:30616"/>
    </ligand>
</feature>
<feature type="binding site" evidence="14">
    <location>
        <begin position="409"/>
        <end position="417"/>
    </location>
    <ligand>
        <name>ATP</name>
        <dbReference type="ChEBI" id="CHEBI:30616"/>
    </ligand>
</feature>
<evidence type="ECO:0000256" key="2">
    <source>
        <dbReference type="ARBA" id="ARBA00009804"/>
    </source>
</evidence>
<evidence type="ECO:0000256" key="6">
    <source>
        <dbReference type="ARBA" id="ARBA00022679"/>
    </source>
</evidence>
<dbReference type="GO" id="GO:0035556">
    <property type="term" value="P:intracellular signal transduction"/>
    <property type="evidence" value="ECO:0007669"/>
    <property type="project" value="InterPro"/>
</dbReference>
<dbReference type="SMART" id="SM00220">
    <property type="entry name" value="S_TKc"/>
    <property type="match status" value="2"/>
</dbReference>
<dbReference type="EC" id="2.7.11.1" evidence="3"/>
<evidence type="ECO:0000259" key="18">
    <source>
        <dbReference type="PROSITE" id="PS51285"/>
    </source>
</evidence>
<sequence>MSNFELLKVLGTGAYGKVFLVRKVGGHDSGKLYAMKVLKKASIVQKQKTLEHTKTERQVLESIRQSPFLVTLHYAFQTATKLHLILDYVSGGELFTHLYQRDHFNEDEVRIYIGEIILALEHLHKLGIIYRDIKLENILLDSEGHIVLTDFGLSKEFLPHETDLRTYSFCGTIEYMAPEVVRGGSTGHDFSVDWWSVGVLTYELLTGASPFTVEGEKNTQQEISRRILKSHPPIPEHLSYEVQDLIRHTLVKDPRKRLGGGVDDSLEIKNHPFFKSINWEDLANRRIKAPFVPKIMGELDVSNFAEEFTSMIPTDSPAVIPANDEKIFKGYSYVAPSVLFSENIISDDIFVDRNHFHPKKSLFPNNNNNCKDLLTTQSDDKDFSQLLSSKFKNSSFFQNYDLKINAGILGDGSFSVCRKCVHKKTGIEYAVKIVSRKIDTSREIQLLRTCQGHPNVVNLMDVFQDEVHTYIVMELCGGGELLDRIRKKDRFTEVEAGHIFRGLASAVAFMHSKGIVHRDLKPENLLFVNDSPTSEVKVVDFGFARYQPTDNQLMKTPCFTLNYAAPEVLKQALNSKTDPGYDASCDMWSLGVILFTMLSGSVPFQSYSREASAAAIMQRIREGEFSFSAPQWDLVSNQAKNVIKGLLTVDPKQRITMNEVLSHPWVVGQLKGGYSNTPLMTPDVLSSHSSTSRATETALKATFDAFHMARLEGFRLLDVSAAPLAQRRKLKKSSTDARSSSCSSGSSLSLPRSQHNSSSSSSSTSQRTHSSLTTPTSLRQTSDVSDSVFNYSESKVSAYLSGLPTISDSTEAQLLLSHNLFEEPITSSNFSTINPLLDNNNNSALACPISASVASNPSIASNVSTLSSLSSKRERDES</sequence>
<dbReference type="InterPro" id="IPR017441">
    <property type="entry name" value="Protein_kinase_ATP_BS"/>
</dbReference>
<gene>
    <name evidence="19" type="ORF">ONB1V03_LOCUS3883</name>
</gene>
<evidence type="ECO:0000256" key="1">
    <source>
        <dbReference type="ARBA" id="ARBA00001946"/>
    </source>
</evidence>
<dbReference type="InterPro" id="IPR000719">
    <property type="entry name" value="Prot_kinase_dom"/>
</dbReference>